<name>A0A0R1YR56_9LACO</name>
<feature type="transmembrane region" description="Helical" evidence="7">
    <location>
        <begin position="77"/>
        <end position="97"/>
    </location>
</feature>
<evidence type="ECO:0000256" key="7">
    <source>
        <dbReference type="SAM" id="Phobius"/>
    </source>
</evidence>
<feature type="transmembrane region" description="Helical" evidence="7">
    <location>
        <begin position="52"/>
        <end position="70"/>
    </location>
</feature>
<evidence type="ECO:0000313" key="9">
    <source>
        <dbReference type="EMBL" id="KRM44623.1"/>
    </source>
</evidence>
<proteinExistence type="inferred from homology"/>
<dbReference type="RefSeq" id="WP_082620177.1">
    <property type="nucleotide sequence ID" value="NZ_AZFZ01000011.1"/>
</dbReference>
<comment type="subcellular location">
    <subcellularLocation>
        <location evidence="1">Cell membrane</location>
        <topology evidence="1">Multi-pass membrane protein</topology>
    </subcellularLocation>
</comment>
<dbReference type="PANTHER" id="PTHR23514">
    <property type="entry name" value="BYPASS OF STOP CODON PROTEIN 6"/>
    <property type="match status" value="1"/>
</dbReference>
<feature type="transmembrane region" description="Helical" evidence="7">
    <location>
        <begin position="168"/>
        <end position="190"/>
    </location>
</feature>
<feature type="transmembrane region" description="Helical" evidence="7">
    <location>
        <begin position="342"/>
        <end position="362"/>
    </location>
</feature>
<accession>A0A0R1YR56</accession>
<dbReference type="GO" id="GO:0005886">
    <property type="term" value="C:plasma membrane"/>
    <property type="evidence" value="ECO:0007669"/>
    <property type="project" value="UniProtKB-SubCell"/>
</dbReference>
<gene>
    <name evidence="9" type="ORF">FD47_GL000262</name>
</gene>
<evidence type="ECO:0000256" key="5">
    <source>
        <dbReference type="ARBA" id="ARBA00022989"/>
    </source>
</evidence>
<sequence length="402" mass="43190">MTRTNRSRTAVAAITLLLVIYLTDISLGLPDSLLGSGWPDMHLSLNVPASYAGFITMIIAANTIISSLVSNRVTQKFGTGWVTFTSILLTAVAMLGFSFSHRFYALCLWAIPYGVGAGAIDAATSNFVALHYDSRQLNWLNSFWGVGTIISPYIMGASLNTAGGWHNGYLIVGSIQMGIAVTILISLPLWKRKEAAHRITTQATEKLSNWQMIKMPGMPQAMVAFFSYIAIEQTTALWASTFLRQTHHLPVDTVARAAALFYIGITVGRFVAGVISNRSGDYWLVNAGLGIIAIGIGMILIPTSSYHFVMAGLVVIGLGCAPIWPALLHATPNNFGAAHSQIAMGIQIAAAYVGTTTMPPLFGLLASWVGIELFPGFLLFFLVVCGVAVMRLKQKAAVQKGD</sequence>
<evidence type="ECO:0000256" key="1">
    <source>
        <dbReference type="ARBA" id="ARBA00004651"/>
    </source>
</evidence>
<reference evidence="9 10" key="1">
    <citation type="journal article" date="2015" name="Genome Announc.">
        <title>Expanding the biotechnology potential of lactobacilli through comparative genomics of 213 strains and associated genera.</title>
        <authorList>
            <person name="Sun Z."/>
            <person name="Harris H.M."/>
            <person name="McCann A."/>
            <person name="Guo C."/>
            <person name="Argimon S."/>
            <person name="Zhang W."/>
            <person name="Yang X."/>
            <person name="Jeffery I.B."/>
            <person name="Cooney J.C."/>
            <person name="Kagawa T.F."/>
            <person name="Liu W."/>
            <person name="Song Y."/>
            <person name="Salvetti E."/>
            <person name="Wrobel A."/>
            <person name="Rasinkangas P."/>
            <person name="Parkhill J."/>
            <person name="Rea M.C."/>
            <person name="O'Sullivan O."/>
            <person name="Ritari J."/>
            <person name="Douillard F.P."/>
            <person name="Paul Ross R."/>
            <person name="Yang R."/>
            <person name="Briner A.E."/>
            <person name="Felis G.E."/>
            <person name="de Vos W.M."/>
            <person name="Barrangou R."/>
            <person name="Klaenhammer T.R."/>
            <person name="Caufield P.W."/>
            <person name="Cui Y."/>
            <person name="Zhang H."/>
            <person name="O'Toole P.W."/>
        </authorList>
    </citation>
    <scope>NUCLEOTIDE SEQUENCE [LARGE SCALE GENOMIC DNA]</scope>
    <source>
        <strain evidence="9 10">DSM 18390</strain>
    </source>
</reference>
<feature type="transmembrane region" description="Helical" evidence="7">
    <location>
        <begin position="255"/>
        <end position="275"/>
    </location>
</feature>
<feature type="transmembrane region" description="Helical" evidence="7">
    <location>
        <begin position="221"/>
        <end position="243"/>
    </location>
</feature>
<feature type="transmembrane region" description="Helical" evidence="7">
    <location>
        <begin position="368"/>
        <end position="390"/>
    </location>
</feature>
<feature type="transmembrane region" description="Helical" evidence="7">
    <location>
        <begin position="137"/>
        <end position="156"/>
    </location>
</feature>
<evidence type="ECO:0000256" key="6">
    <source>
        <dbReference type="ARBA" id="ARBA00023136"/>
    </source>
</evidence>
<dbReference type="AlphaFoldDB" id="A0A0R1YR56"/>
<keyword evidence="4 7" id="KW-0812">Transmembrane</keyword>
<evidence type="ECO:0000256" key="2">
    <source>
        <dbReference type="ARBA" id="ARBA00008335"/>
    </source>
</evidence>
<comment type="similarity">
    <text evidence="2">Belongs to the major facilitator superfamily.</text>
</comment>
<dbReference type="InterPro" id="IPR011701">
    <property type="entry name" value="MFS"/>
</dbReference>
<feature type="domain" description="Major facilitator superfamily (MFS) profile" evidence="8">
    <location>
        <begin position="16"/>
        <end position="393"/>
    </location>
</feature>
<protein>
    <submittedName>
        <fullName evidence="9">Transporter, major facilitator family protein</fullName>
    </submittedName>
</protein>
<evidence type="ECO:0000313" key="10">
    <source>
        <dbReference type="Proteomes" id="UP000051010"/>
    </source>
</evidence>
<keyword evidence="6 7" id="KW-0472">Membrane</keyword>
<dbReference type="Pfam" id="PF07690">
    <property type="entry name" value="MFS_1"/>
    <property type="match status" value="1"/>
</dbReference>
<dbReference type="Gene3D" id="1.20.1250.20">
    <property type="entry name" value="MFS general substrate transporter like domains"/>
    <property type="match status" value="2"/>
</dbReference>
<evidence type="ECO:0000256" key="3">
    <source>
        <dbReference type="ARBA" id="ARBA00022448"/>
    </source>
</evidence>
<dbReference type="PROSITE" id="PS50850">
    <property type="entry name" value="MFS"/>
    <property type="match status" value="1"/>
</dbReference>
<feature type="transmembrane region" description="Helical" evidence="7">
    <location>
        <begin position="307"/>
        <end position="330"/>
    </location>
</feature>
<feature type="transmembrane region" description="Helical" evidence="7">
    <location>
        <begin position="103"/>
        <end position="130"/>
    </location>
</feature>
<dbReference type="PANTHER" id="PTHR23514:SF3">
    <property type="entry name" value="BYPASS OF STOP CODON PROTEIN 6"/>
    <property type="match status" value="1"/>
</dbReference>
<comment type="caution">
    <text evidence="9">The sequence shown here is derived from an EMBL/GenBank/DDBJ whole genome shotgun (WGS) entry which is preliminary data.</text>
</comment>
<dbReference type="InterPro" id="IPR051788">
    <property type="entry name" value="MFS_Transporter"/>
</dbReference>
<keyword evidence="3" id="KW-0813">Transport</keyword>
<keyword evidence="5 7" id="KW-1133">Transmembrane helix</keyword>
<organism evidence="9 10">
    <name type="scientific">Lentilactobacillus parafarraginis DSM 18390 = JCM 14109</name>
    <dbReference type="NCBI Taxonomy" id="1423786"/>
    <lineage>
        <taxon>Bacteria</taxon>
        <taxon>Bacillati</taxon>
        <taxon>Bacillota</taxon>
        <taxon>Bacilli</taxon>
        <taxon>Lactobacillales</taxon>
        <taxon>Lactobacillaceae</taxon>
        <taxon>Lentilactobacillus</taxon>
    </lineage>
</organism>
<evidence type="ECO:0000256" key="4">
    <source>
        <dbReference type="ARBA" id="ARBA00022692"/>
    </source>
</evidence>
<feature type="transmembrane region" description="Helical" evidence="7">
    <location>
        <begin position="282"/>
        <end position="301"/>
    </location>
</feature>
<dbReference type="SUPFAM" id="SSF103473">
    <property type="entry name" value="MFS general substrate transporter"/>
    <property type="match status" value="1"/>
</dbReference>
<dbReference type="EMBL" id="AZFZ01000011">
    <property type="protein sequence ID" value="KRM44623.1"/>
    <property type="molecule type" value="Genomic_DNA"/>
</dbReference>
<dbReference type="GO" id="GO:0022857">
    <property type="term" value="F:transmembrane transporter activity"/>
    <property type="evidence" value="ECO:0007669"/>
    <property type="project" value="InterPro"/>
</dbReference>
<dbReference type="InterPro" id="IPR036259">
    <property type="entry name" value="MFS_trans_sf"/>
</dbReference>
<dbReference type="Proteomes" id="UP000051010">
    <property type="component" value="Unassembled WGS sequence"/>
</dbReference>
<dbReference type="InterPro" id="IPR020846">
    <property type="entry name" value="MFS_dom"/>
</dbReference>
<dbReference type="PATRIC" id="fig|1423786.4.peg.267"/>
<evidence type="ECO:0000259" key="8">
    <source>
        <dbReference type="PROSITE" id="PS50850"/>
    </source>
</evidence>